<reference evidence="2" key="1">
    <citation type="submission" date="2021-12" db="EMBL/GenBank/DDBJ databases">
        <authorList>
            <person name="Zaccaron A."/>
            <person name="Stergiopoulos I."/>
        </authorList>
    </citation>
    <scope>NUCLEOTIDE SEQUENCE</scope>
    <source>
        <strain evidence="2">Race5_Kim</strain>
    </source>
</reference>
<feature type="region of interest" description="Disordered" evidence="1">
    <location>
        <begin position="281"/>
        <end position="343"/>
    </location>
</feature>
<feature type="region of interest" description="Disordered" evidence="1">
    <location>
        <begin position="150"/>
        <end position="207"/>
    </location>
</feature>
<dbReference type="KEGG" id="ffu:CLAFUR5_05241"/>
<name>A0A9Q8LFI6_PASFU</name>
<dbReference type="GeneID" id="71985119"/>
<evidence type="ECO:0000313" key="2">
    <source>
        <dbReference type="EMBL" id="UJO16269.1"/>
    </source>
</evidence>
<dbReference type="EMBL" id="CP090166">
    <property type="protein sequence ID" value="UJO16269.1"/>
    <property type="molecule type" value="Genomic_DNA"/>
</dbReference>
<dbReference type="OrthoDB" id="4789692at2759"/>
<dbReference type="Proteomes" id="UP000756132">
    <property type="component" value="Chromosome 4"/>
</dbReference>
<organism evidence="2 3">
    <name type="scientific">Passalora fulva</name>
    <name type="common">Tomato leaf mold</name>
    <name type="synonym">Cladosporium fulvum</name>
    <dbReference type="NCBI Taxonomy" id="5499"/>
    <lineage>
        <taxon>Eukaryota</taxon>
        <taxon>Fungi</taxon>
        <taxon>Dikarya</taxon>
        <taxon>Ascomycota</taxon>
        <taxon>Pezizomycotina</taxon>
        <taxon>Dothideomycetes</taxon>
        <taxon>Dothideomycetidae</taxon>
        <taxon>Mycosphaerellales</taxon>
        <taxon>Mycosphaerellaceae</taxon>
        <taxon>Fulvia</taxon>
    </lineage>
</organism>
<proteinExistence type="predicted"/>
<sequence>MTVDDVLKRTNSSCLQGVIINPRDEHRLLLGCRSGEPDEKIAKRFVQKGTEWFHQEKVLPLRDFDQNGLRGRTSYVFEAIHTAQESNAKGAGAITKRTLNRVGPELLDKKHCGNRTYADLEAYTLCVFDQLRRFEHQSIVGVERNDAKVEEVMTRSKRKRGSDEDGEEEDVPAPKKLKPTSPVANSSGEPVADAAPLEEPSEDDQPSYILGECGQSTFESLEVGVRLDIGISTARNGHRFFVNEISREWYVDYFTFVHGNPRTKYCTAFANARNHYFFGSEDETEEPPIEDDDNHEAPEGSDSSGLSDPRDSSEASGTSSPSVAKAQRMTRSQARKMSEEGGQ</sequence>
<feature type="compositionally biased region" description="Acidic residues" evidence="1">
    <location>
        <begin position="281"/>
        <end position="294"/>
    </location>
</feature>
<reference evidence="2" key="2">
    <citation type="journal article" date="2022" name="Microb. Genom.">
        <title>A chromosome-scale genome assembly of the tomato pathogen Cladosporium fulvum reveals a compartmentalized genome architecture and the presence of a dispensable chromosome.</title>
        <authorList>
            <person name="Zaccaron A.Z."/>
            <person name="Chen L.H."/>
            <person name="Samaras A."/>
            <person name="Stergiopoulos I."/>
        </authorList>
    </citation>
    <scope>NUCLEOTIDE SEQUENCE</scope>
    <source>
        <strain evidence="2">Race5_Kim</strain>
    </source>
</reference>
<evidence type="ECO:0000256" key="1">
    <source>
        <dbReference type="SAM" id="MobiDB-lite"/>
    </source>
</evidence>
<keyword evidence="3" id="KW-1185">Reference proteome</keyword>
<evidence type="ECO:0000313" key="3">
    <source>
        <dbReference type="Proteomes" id="UP000756132"/>
    </source>
</evidence>
<gene>
    <name evidence="2" type="ORF">CLAFUR5_05241</name>
</gene>
<protein>
    <submittedName>
        <fullName evidence="2">Uncharacterized protein</fullName>
    </submittedName>
</protein>
<dbReference type="RefSeq" id="XP_047760635.1">
    <property type="nucleotide sequence ID" value="XM_047904389.1"/>
</dbReference>
<dbReference type="AlphaFoldDB" id="A0A9Q8LFI6"/>
<accession>A0A9Q8LFI6</accession>